<comment type="caution">
    <text evidence="2">The sequence shown here is derived from an EMBL/GenBank/DDBJ whole genome shotgun (WGS) entry which is preliminary data.</text>
</comment>
<organism evidence="2 3">
    <name type="scientific">Datura stramonium</name>
    <name type="common">Jimsonweed</name>
    <name type="synonym">Common thornapple</name>
    <dbReference type="NCBI Taxonomy" id="4076"/>
    <lineage>
        <taxon>Eukaryota</taxon>
        <taxon>Viridiplantae</taxon>
        <taxon>Streptophyta</taxon>
        <taxon>Embryophyta</taxon>
        <taxon>Tracheophyta</taxon>
        <taxon>Spermatophyta</taxon>
        <taxon>Magnoliopsida</taxon>
        <taxon>eudicotyledons</taxon>
        <taxon>Gunneridae</taxon>
        <taxon>Pentapetalae</taxon>
        <taxon>asterids</taxon>
        <taxon>lamiids</taxon>
        <taxon>Solanales</taxon>
        <taxon>Solanaceae</taxon>
        <taxon>Solanoideae</taxon>
        <taxon>Datureae</taxon>
        <taxon>Datura</taxon>
    </lineage>
</organism>
<evidence type="ECO:0000313" key="3">
    <source>
        <dbReference type="Proteomes" id="UP000823775"/>
    </source>
</evidence>
<accession>A0ABS8WI37</accession>
<evidence type="ECO:0000313" key="2">
    <source>
        <dbReference type="EMBL" id="MCE3050460.1"/>
    </source>
</evidence>
<proteinExistence type="predicted"/>
<reference evidence="2 3" key="1">
    <citation type="journal article" date="2021" name="BMC Genomics">
        <title>Datura genome reveals duplications of psychoactive alkaloid biosynthetic genes and high mutation rate following tissue culture.</title>
        <authorList>
            <person name="Rajewski A."/>
            <person name="Carter-House D."/>
            <person name="Stajich J."/>
            <person name="Litt A."/>
        </authorList>
    </citation>
    <scope>NUCLEOTIDE SEQUENCE [LARGE SCALE GENOMIC DNA]</scope>
    <source>
        <strain evidence="2">AR-01</strain>
    </source>
</reference>
<dbReference type="EMBL" id="JACEIK010007600">
    <property type="protein sequence ID" value="MCE3050460.1"/>
    <property type="molecule type" value="Genomic_DNA"/>
</dbReference>
<sequence length="133" mass="14469">METPSAGPSVFNVPMADETPPSTQGKLPSAPSSSPEQFSFTLDPQSSKTPSTTTVPLSSETPKTDNPVETPCENGVDDNDVPLSVKWERLKTVRITSSRKHITVKPSIPKRPRTRGELRQQVEKRVASSGKNK</sequence>
<feature type="compositionally biased region" description="Basic residues" evidence="1">
    <location>
        <begin position="101"/>
        <end position="113"/>
    </location>
</feature>
<name>A0ABS8WI37_DATST</name>
<feature type="compositionally biased region" description="Basic and acidic residues" evidence="1">
    <location>
        <begin position="114"/>
        <end position="126"/>
    </location>
</feature>
<keyword evidence="3" id="KW-1185">Reference proteome</keyword>
<protein>
    <submittedName>
        <fullName evidence="2">Uncharacterized protein</fullName>
    </submittedName>
</protein>
<dbReference type="Proteomes" id="UP000823775">
    <property type="component" value="Unassembled WGS sequence"/>
</dbReference>
<feature type="compositionally biased region" description="Polar residues" evidence="1">
    <location>
        <begin position="20"/>
        <end position="61"/>
    </location>
</feature>
<gene>
    <name evidence="2" type="ORF">HAX54_047277</name>
</gene>
<feature type="region of interest" description="Disordered" evidence="1">
    <location>
        <begin position="101"/>
        <end position="133"/>
    </location>
</feature>
<evidence type="ECO:0000256" key="1">
    <source>
        <dbReference type="SAM" id="MobiDB-lite"/>
    </source>
</evidence>
<feature type="region of interest" description="Disordered" evidence="1">
    <location>
        <begin position="1"/>
        <end position="80"/>
    </location>
</feature>